<dbReference type="Pfam" id="PF05063">
    <property type="entry name" value="MT-A70"/>
    <property type="match status" value="1"/>
</dbReference>
<sequence length="388" mass="45260">MRDKQTTTSPVLIIATSLVSGLSHLSLIIGKYLANDDDGFFISHQMFISKLYDTILNKTENTVPLYEHFFHINNPFVRDNQQVETSTENNLKRKRKRPKYEEDDTSKKIKTFISNLKSQDIFSTSPRFLDNNICARHASIKFYENTSELKTFFGQNPNPNLHIANGYVFPPKSQFYCDNVFNMKNLKDEKYDIILLDPPWTNKYIKRKKKIKRDEGYTMMVDQDLAQLPINEFLTSNGLVCVWCTNSQNHIDTLKSVLFPKWNIKYVACWYWIKVTKCGEFICNFAPQTGKQPYERIIFGRKIDSDTKIKNPEENKLIASVPSSVHSHKPPLSEILVPYLPPTPKCLELFARYLLPNWTSYGLEALKFQHQFLYENSDIEHCNHKSNI</sequence>
<dbReference type="AlphaFoldDB" id="A0A6G0YQE9"/>
<keyword evidence="3" id="KW-0472">Membrane</keyword>
<keyword evidence="3" id="KW-1133">Transmembrane helix</keyword>
<accession>A0A6G0YQE9</accession>
<comment type="similarity">
    <text evidence="1">Belongs to the MT-A70-like family.</text>
</comment>
<feature type="transmembrane region" description="Helical" evidence="3">
    <location>
        <begin position="12"/>
        <end position="34"/>
    </location>
</feature>
<dbReference type="OrthoDB" id="61116at2759"/>
<keyword evidence="4" id="KW-0808">Transferase</keyword>
<dbReference type="GO" id="GO:0008168">
    <property type="term" value="F:methyltransferase activity"/>
    <property type="evidence" value="ECO:0007669"/>
    <property type="project" value="UniProtKB-KW"/>
</dbReference>
<reference evidence="4 5" key="1">
    <citation type="submission" date="2019-08" db="EMBL/GenBank/DDBJ databases">
        <title>Whole genome of Aphis craccivora.</title>
        <authorList>
            <person name="Voronova N.V."/>
            <person name="Shulinski R.S."/>
            <person name="Bandarenka Y.V."/>
            <person name="Zhorov D.G."/>
            <person name="Warner D."/>
        </authorList>
    </citation>
    <scope>NUCLEOTIDE SEQUENCE [LARGE SCALE GENOMIC DNA]</scope>
    <source>
        <strain evidence="4">180601</strain>
        <tissue evidence="4">Whole Body</tissue>
    </source>
</reference>
<dbReference type="PANTHER" id="PTHR12829:SF4">
    <property type="entry name" value="N(6)-ADENINE-SPECIFIC METHYLTRANSFERASE METTL4"/>
    <property type="match status" value="1"/>
</dbReference>
<dbReference type="GO" id="GO:0003676">
    <property type="term" value="F:nucleic acid binding"/>
    <property type="evidence" value="ECO:0007669"/>
    <property type="project" value="InterPro"/>
</dbReference>
<evidence type="ECO:0000256" key="2">
    <source>
        <dbReference type="SAM" id="MobiDB-lite"/>
    </source>
</evidence>
<evidence type="ECO:0000256" key="1">
    <source>
        <dbReference type="PROSITE-ProRule" id="PRU00489"/>
    </source>
</evidence>
<evidence type="ECO:0000313" key="5">
    <source>
        <dbReference type="Proteomes" id="UP000478052"/>
    </source>
</evidence>
<dbReference type="EMBL" id="VUJU01002836">
    <property type="protein sequence ID" value="KAF0759944.1"/>
    <property type="molecule type" value="Genomic_DNA"/>
</dbReference>
<dbReference type="InterPro" id="IPR029063">
    <property type="entry name" value="SAM-dependent_MTases_sf"/>
</dbReference>
<dbReference type="PANTHER" id="PTHR12829">
    <property type="entry name" value="N6-ADENOSINE-METHYLTRANSFERASE"/>
    <property type="match status" value="1"/>
</dbReference>
<organism evidence="4 5">
    <name type="scientific">Aphis craccivora</name>
    <name type="common">Cowpea aphid</name>
    <dbReference type="NCBI Taxonomy" id="307492"/>
    <lineage>
        <taxon>Eukaryota</taxon>
        <taxon>Metazoa</taxon>
        <taxon>Ecdysozoa</taxon>
        <taxon>Arthropoda</taxon>
        <taxon>Hexapoda</taxon>
        <taxon>Insecta</taxon>
        <taxon>Pterygota</taxon>
        <taxon>Neoptera</taxon>
        <taxon>Paraneoptera</taxon>
        <taxon>Hemiptera</taxon>
        <taxon>Sternorrhyncha</taxon>
        <taxon>Aphidomorpha</taxon>
        <taxon>Aphidoidea</taxon>
        <taxon>Aphididae</taxon>
        <taxon>Aphidini</taxon>
        <taxon>Aphis</taxon>
        <taxon>Aphis</taxon>
    </lineage>
</organism>
<comment type="caution">
    <text evidence="4">The sequence shown here is derived from an EMBL/GenBank/DDBJ whole genome shotgun (WGS) entry which is preliminary data.</text>
</comment>
<gene>
    <name evidence="4" type="ORF">FWK35_00008312</name>
</gene>
<dbReference type="GO" id="GO:0005634">
    <property type="term" value="C:nucleus"/>
    <property type="evidence" value="ECO:0007669"/>
    <property type="project" value="TreeGrafter"/>
</dbReference>
<evidence type="ECO:0000256" key="3">
    <source>
        <dbReference type="SAM" id="Phobius"/>
    </source>
</evidence>
<dbReference type="PROSITE" id="PS51143">
    <property type="entry name" value="MT_A70"/>
    <property type="match status" value="1"/>
</dbReference>
<name>A0A6G0YQE9_APHCR</name>
<evidence type="ECO:0000313" key="4">
    <source>
        <dbReference type="EMBL" id="KAF0759944.1"/>
    </source>
</evidence>
<dbReference type="InterPro" id="IPR002052">
    <property type="entry name" value="DNA_methylase_N6_adenine_CS"/>
</dbReference>
<dbReference type="InterPro" id="IPR007757">
    <property type="entry name" value="MT-A70-like"/>
</dbReference>
<dbReference type="PROSITE" id="PS00092">
    <property type="entry name" value="N6_MTASE"/>
    <property type="match status" value="1"/>
</dbReference>
<dbReference type="Gene3D" id="3.40.50.150">
    <property type="entry name" value="Vaccinia Virus protein VP39"/>
    <property type="match status" value="1"/>
</dbReference>
<protein>
    <submittedName>
        <fullName evidence="4">Methyltransferase-like protein 4</fullName>
    </submittedName>
</protein>
<keyword evidence="3" id="KW-0812">Transmembrane</keyword>
<keyword evidence="4" id="KW-0489">Methyltransferase</keyword>
<dbReference type="SUPFAM" id="SSF53335">
    <property type="entry name" value="S-adenosyl-L-methionine-dependent methyltransferases"/>
    <property type="match status" value="1"/>
</dbReference>
<feature type="region of interest" description="Disordered" evidence="2">
    <location>
        <begin position="82"/>
        <end position="103"/>
    </location>
</feature>
<keyword evidence="5" id="KW-1185">Reference proteome</keyword>
<dbReference type="Proteomes" id="UP000478052">
    <property type="component" value="Unassembled WGS sequence"/>
</dbReference>
<proteinExistence type="inferred from homology"/>
<dbReference type="GO" id="GO:0032259">
    <property type="term" value="P:methylation"/>
    <property type="evidence" value="ECO:0007669"/>
    <property type="project" value="UniProtKB-KW"/>
</dbReference>